<accession>A0AA86UEU7</accession>
<dbReference type="Proteomes" id="UP001642409">
    <property type="component" value="Unassembled WGS sequence"/>
</dbReference>
<protein>
    <submittedName>
        <fullName evidence="2">Hypothetical_protein</fullName>
    </submittedName>
</protein>
<reference evidence="2 3" key="2">
    <citation type="submission" date="2024-07" db="EMBL/GenBank/DDBJ databases">
        <authorList>
            <person name="Akdeniz Z."/>
        </authorList>
    </citation>
    <scope>NUCLEOTIDE SEQUENCE [LARGE SCALE GENOMIC DNA]</scope>
</reference>
<dbReference type="EMBL" id="CAXDID020000018">
    <property type="protein sequence ID" value="CAL5985401.1"/>
    <property type="molecule type" value="Genomic_DNA"/>
</dbReference>
<evidence type="ECO:0000313" key="2">
    <source>
        <dbReference type="EMBL" id="CAL5985401.1"/>
    </source>
</evidence>
<dbReference type="EMBL" id="CATOUU010000834">
    <property type="protein sequence ID" value="CAI9952959.1"/>
    <property type="molecule type" value="Genomic_DNA"/>
</dbReference>
<evidence type="ECO:0000313" key="1">
    <source>
        <dbReference type="EMBL" id="CAI9952959.1"/>
    </source>
</evidence>
<comment type="caution">
    <text evidence="1">The sequence shown here is derived from an EMBL/GenBank/DDBJ whole genome shotgun (WGS) entry which is preliminary data.</text>
</comment>
<keyword evidence="3" id="KW-1185">Reference proteome</keyword>
<name>A0AA86UEU7_9EUKA</name>
<organism evidence="1">
    <name type="scientific">Hexamita inflata</name>
    <dbReference type="NCBI Taxonomy" id="28002"/>
    <lineage>
        <taxon>Eukaryota</taxon>
        <taxon>Metamonada</taxon>
        <taxon>Diplomonadida</taxon>
        <taxon>Hexamitidae</taxon>
        <taxon>Hexamitinae</taxon>
        <taxon>Hexamita</taxon>
    </lineage>
</organism>
<gene>
    <name evidence="1" type="ORF">HINF_LOCUS40604</name>
    <name evidence="2" type="ORF">HINF_LOCUS8862</name>
</gene>
<proteinExistence type="predicted"/>
<dbReference type="AlphaFoldDB" id="A0AA86UEU7"/>
<sequence length="104" mass="12330">MKRTLQVFKYNIPVTLSQIWESKKIFSNNNSVDFFKQLEVQTQNTEQIETQNSYSHLQLLIEANNKQLQIMDKDIKYLQDCCNITYQNIKIIQMNTNGILKVLK</sequence>
<reference evidence="1" key="1">
    <citation type="submission" date="2023-06" db="EMBL/GenBank/DDBJ databases">
        <authorList>
            <person name="Kurt Z."/>
        </authorList>
    </citation>
    <scope>NUCLEOTIDE SEQUENCE</scope>
</reference>
<evidence type="ECO:0000313" key="3">
    <source>
        <dbReference type="Proteomes" id="UP001642409"/>
    </source>
</evidence>